<dbReference type="RefSeq" id="WP_003188136.1">
    <property type="nucleotide sequence ID" value="NZ_CP009692.1"/>
</dbReference>
<proteinExistence type="predicted"/>
<accession>A0AAP7WDF7</accession>
<evidence type="ECO:0000256" key="1">
    <source>
        <dbReference type="SAM" id="MobiDB-lite"/>
    </source>
</evidence>
<feature type="region of interest" description="Disordered" evidence="1">
    <location>
        <begin position="26"/>
        <end position="45"/>
    </location>
</feature>
<comment type="caution">
    <text evidence="2">The sequence shown here is derived from an EMBL/GenBank/DDBJ whole genome shotgun (WGS) entry which is preliminary data.</text>
</comment>
<evidence type="ECO:0000313" key="2">
    <source>
        <dbReference type="EMBL" id="OSX95953.1"/>
    </source>
</evidence>
<organism evidence="2 3">
    <name type="scientific">Bacillus mycoides</name>
    <dbReference type="NCBI Taxonomy" id="1405"/>
    <lineage>
        <taxon>Bacteria</taxon>
        <taxon>Bacillati</taxon>
        <taxon>Bacillota</taxon>
        <taxon>Bacilli</taxon>
        <taxon>Bacillales</taxon>
        <taxon>Bacillaceae</taxon>
        <taxon>Bacillus</taxon>
        <taxon>Bacillus cereus group</taxon>
    </lineage>
</organism>
<evidence type="ECO:0008006" key="4">
    <source>
        <dbReference type="Google" id="ProtNLM"/>
    </source>
</evidence>
<gene>
    <name evidence="2" type="ORF">S3E15_02431</name>
</gene>
<dbReference type="EMBL" id="MRWU01000002">
    <property type="protein sequence ID" value="OSX95953.1"/>
    <property type="molecule type" value="Genomic_DNA"/>
</dbReference>
<name>A0AAP7WDF7_BACMY</name>
<dbReference type="AlphaFoldDB" id="A0AAP7WDF7"/>
<reference evidence="2 3" key="1">
    <citation type="submission" date="2016-12" db="EMBL/GenBank/DDBJ databases">
        <title>Genome Sequences of Twelve Sporeforming Bacillus Species Isolated from Foods.</title>
        <authorList>
            <person name="De Jong A."/>
            <person name="Holsappel S."/>
            <person name="Kuipers O.P."/>
        </authorList>
    </citation>
    <scope>NUCLEOTIDE SEQUENCE [LARGE SCALE GENOMIC DNA]</scope>
    <source>
        <strain evidence="2 3">S3E15</strain>
    </source>
</reference>
<sequence length="45" mass="4793">MVFRKISKKLFIPLFAAVKLLPQNSAGAKKLGGSPAARKRPIGEG</sequence>
<dbReference type="Proteomes" id="UP000194131">
    <property type="component" value="Unassembled WGS sequence"/>
</dbReference>
<protein>
    <recommendedName>
        <fullName evidence="4">Spermidine/putrescine ABC transporter ATP-binding protein</fullName>
    </recommendedName>
</protein>
<evidence type="ECO:0000313" key="3">
    <source>
        <dbReference type="Proteomes" id="UP000194131"/>
    </source>
</evidence>